<dbReference type="Proteomes" id="UP000005240">
    <property type="component" value="Unassembled WGS sequence"/>
</dbReference>
<name>A0A180GJW3_PUCT1</name>
<dbReference type="EMBL" id="ADAS02000057">
    <property type="protein sequence ID" value="OAV92965.1"/>
    <property type="molecule type" value="Genomic_DNA"/>
</dbReference>
<evidence type="ECO:0000313" key="3">
    <source>
        <dbReference type="Proteomes" id="UP000005240"/>
    </source>
</evidence>
<reference evidence="1" key="1">
    <citation type="submission" date="2009-11" db="EMBL/GenBank/DDBJ databases">
        <authorList>
            <consortium name="The Broad Institute Genome Sequencing Platform"/>
            <person name="Ward D."/>
            <person name="Feldgarden M."/>
            <person name="Earl A."/>
            <person name="Young S.K."/>
            <person name="Zeng Q."/>
            <person name="Koehrsen M."/>
            <person name="Alvarado L."/>
            <person name="Berlin A."/>
            <person name="Bochicchio J."/>
            <person name="Borenstein D."/>
            <person name="Chapman S.B."/>
            <person name="Chen Z."/>
            <person name="Engels R."/>
            <person name="Freedman E."/>
            <person name="Gellesch M."/>
            <person name="Goldberg J."/>
            <person name="Griggs A."/>
            <person name="Gujja S."/>
            <person name="Heilman E."/>
            <person name="Heiman D."/>
            <person name="Hepburn T."/>
            <person name="Howarth C."/>
            <person name="Jen D."/>
            <person name="Larson L."/>
            <person name="Lewis B."/>
            <person name="Mehta T."/>
            <person name="Park D."/>
            <person name="Pearson M."/>
            <person name="Roberts A."/>
            <person name="Saif S."/>
            <person name="Shea T."/>
            <person name="Shenoy N."/>
            <person name="Sisk P."/>
            <person name="Stolte C."/>
            <person name="Sykes S."/>
            <person name="Thomson T."/>
            <person name="Walk T."/>
            <person name="White J."/>
            <person name="Yandava C."/>
            <person name="Izard J."/>
            <person name="Baranova O.V."/>
            <person name="Blanton J.M."/>
            <person name="Tanner A.C."/>
            <person name="Dewhirst F.E."/>
            <person name="Haas B."/>
            <person name="Nusbaum C."/>
            <person name="Birren B."/>
        </authorList>
    </citation>
    <scope>NUCLEOTIDE SEQUENCE [LARGE SCALE GENOMIC DNA]</scope>
    <source>
        <strain evidence="1">1-1 BBBD Race 1</strain>
    </source>
</reference>
<reference evidence="2 3" key="3">
    <citation type="journal article" date="2017" name="G3 (Bethesda)">
        <title>Comparative analysis highlights variable genome content of wheat rusts and divergence of the mating loci.</title>
        <authorList>
            <person name="Cuomo C.A."/>
            <person name="Bakkeren G."/>
            <person name="Khalil H.B."/>
            <person name="Panwar V."/>
            <person name="Joly D."/>
            <person name="Linning R."/>
            <person name="Sakthikumar S."/>
            <person name="Song X."/>
            <person name="Adiconis X."/>
            <person name="Fan L."/>
            <person name="Goldberg J.M."/>
            <person name="Levin J.Z."/>
            <person name="Young S."/>
            <person name="Zeng Q."/>
            <person name="Anikster Y."/>
            <person name="Bruce M."/>
            <person name="Wang M."/>
            <person name="Yin C."/>
            <person name="McCallum B."/>
            <person name="Szabo L.J."/>
            <person name="Hulbert S."/>
            <person name="Chen X."/>
            <person name="Fellers J.P."/>
        </authorList>
    </citation>
    <scope>NUCLEOTIDE SEQUENCE</scope>
    <source>
        <strain evidence="3">Isolate 1-1 / race 1 (BBBD)</strain>
        <strain evidence="2">isolate 1-1 / race 1 (BBBD)</strain>
    </source>
</reference>
<reference evidence="2" key="4">
    <citation type="submission" date="2025-05" db="UniProtKB">
        <authorList>
            <consortium name="EnsemblFungi"/>
        </authorList>
    </citation>
    <scope>IDENTIFICATION</scope>
    <source>
        <strain evidence="2">isolate 1-1 / race 1 (BBBD)</strain>
    </source>
</reference>
<protein>
    <submittedName>
        <fullName evidence="1 2">Uncharacterized protein</fullName>
    </submittedName>
</protein>
<organism evidence="1">
    <name type="scientific">Puccinia triticina (isolate 1-1 / race 1 (BBBD))</name>
    <name type="common">Brown leaf rust fungus</name>
    <dbReference type="NCBI Taxonomy" id="630390"/>
    <lineage>
        <taxon>Eukaryota</taxon>
        <taxon>Fungi</taxon>
        <taxon>Dikarya</taxon>
        <taxon>Basidiomycota</taxon>
        <taxon>Pucciniomycotina</taxon>
        <taxon>Pucciniomycetes</taxon>
        <taxon>Pucciniales</taxon>
        <taxon>Pucciniaceae</taxon>
        <taxon>Puccinia</taxon>
    </lineage>
</organism>
<proteinExistence type="predicted"/>
<accession>A0A180GJW3</accession>
<keyword evidence="3" id="KW-1185">Reference proteome</keyword>
<dbReference type="EnsemblFungi" id="PTTG_27493-t43_1">
    <property type="protein sequence ID" value="PTTG_27493-t43_1-p1"/>
    <property type="gene ID" value="PTTG_27493"/>
</dbReference>
<dbReference type="VEuPathDB" id="FungiDB:PTTG_27493"/>
<sequence>MFYTMRPAQQIRHMNQALICLLRQPEIFTHRDDLLLWCEVLSEVVNLDSEFKRINVAILYAFHTFILQNYKDEIVKSAIMKRVKKTMLKLRGEQDTEFQWAQELYHPEKGLSEPFKDKKEFRKMWEEDQKLKDLGAQKHISPD</sequence>
<reference evidence="1" key="2">
    <citation type="submission" date="2016-05" db="EMBL/GenBank/DDBJ databases">
        <title>Comparative analysis highlights variable genome content of wheat rusts and divergence of the mating loci.</title>
        <authorList>
            <person name="Cuomo C.A."/>
            <person name="Bakkeren G."/>
            <person name="Szabo L."/>
            <person name="Khalil H."/>
            <person name="Joly D."/>
            <person name="Goldberg J."/>
            <person name="Young S."/>
            <person name="Zeng Q."/>
            <person name="Fellers J."/>
        </authorList>
    </citation>
    <scope>NUCLEOTIDE SEQUENCE [LARGE SCALE GENOMIC DNA]</scope>
    <source>
        <strain evidence="1">1-1 BBBD Race 1</strain>
    </source>
</reference>
<evidence type="ECO:0000313" key="1">
    <source>
        <dbReference type="EMBL" id="OAV92965.1"/>
    </source>
</evidence>
<dbReference type="AlphaFoldDB" id="A0A180GJW3"/>
<gene>
    <name evidence="1" type="ORF">PTTG_27493</name>
</gene>
<evidence type="ECO:0000313" key="2">
    <source>
        <dbReference type="EnsemblFungi" id="PTTG_27493-t43_1-p1"/>
    </source>
</evidence>